<comment type="caution">
    <text evidence="1">The sequence shown here is derived from an EMBL/GenBank/DDBJ whole genome shotgun (WGS) entry which is preliminary data.</text>
</comment>
<keyword evidence="2" id="KW-1185">Reference proteome</keyword>
<accession>A0A4Z2G043</accession>
<evidence type="ECO:0000313" key="1">
    <source>
        <dbReference type="EMBL" id="TNN46475.1"/>
    </source>
</evidence>
<gene>
    <name evidence="1" type="ORF">EYF80_043333</name>
</gene>
<organism evidence="1 2">
    <name type="scientific">Liparis tanakae</name>
    <name type="common">Tanaka's snailfish</name>
    <dbReference type="NCBI Taxonomy" id="230148"/>
    <lineage>
        <taxon>Eukaryota</taxon>
        <taxon>Metazoa</taxon>
        <taxon>Chordata</taxon>
        <taxon>Craniata</taxon>
        <taxon>Vertebrata</taxon>
        <taxon>Euteleostomi</taxon>
        <taxon>Actinopterygii</taxon>
        <taxon>Neopterygii</taxon>
        <taxon>Teleostei</taxon>
        <taxon>Neoteleostei</taxon>
        <taxon>Acanthomorphata</taxon>
        <taxon>Eupercaria</taxon>
        <taxon>Perciformes</taxon>
        <taxon>Cottioidei</taxon>
        <taxon>Cottales</taxon>
        <taxon>Liparidae</taxon>
        <taxon>Liparis</taxon>
    </lineage>
</organism>
<protein>
    <submittedName>
        <fullName evidence="1">Uncharacterized protein</fullName>
    </submittedName>
</protein>
<dbReference type="Proteomes" id="UP000314294">
    <property type="component" value="Unassembled WGS sequence"/>
</dbReference>
<sequence length="62" mass="7076">MEEARCALNTPSARELKLMKFILNKNYNITSHWEKYAVSKSCTDTMMPSRTVKPKLDLANVG</sequence>
<reference evidence="1 2" key="1">
    <citation type="submission" date="2019-03" db="EMBL/GenBank/DDBJ databases">
        <title>First draft genome of Liparis tanakae, snailfish: a comprehensive survey of snailfish specific genes.</title>
        <authorList>
            <person name="Kim W."/>
            <person name="Song I."/>
            <person name="Jeong J.-H."/>
            <person name="Kim D."/>
            <person name="Kim S."/>
            <person name="Ryu S."/>
            <person name="Song J.Y."/>
            <person name="Lee S.K."/>
        </authorList>
    </citation>
    <scope>NUCLEOTIDE SEQUENCE [LARGE SCALE GENOMIC DNA]</scope>
    <source>
        <tissue evidence="1">Muscle</tissue>
    </source>
</reference>
<proteinExistence type="predicted"/>
<dbReference type="EMBL" id="SRLO01000787">
    <property type="protein sequence ID" value="TNN46475.1"/>
    <property type="molecule type" value="Genomic_DNA"/>
</dbReference>
<name>A0A4Z2G043_9TELE</name>
<evidence type="ECO:0000313" key="2">
    <source>
        <dbReference type="Proteomes" id="UP000314294"/>
    </source>
</evidence>
<dbReference type="AlphaFoldDB" id="A0A4Z2G043"/>